<evidence type="ECO:0000256" key="11">
    <source>
        <dbReference type="ARBA" id="ARBA00023170"/>
    </source>
</evidence>
<organism evidence="18 19">
    <name type="scientific">Cyanoderma ruficeps</name>
    <name type="common">rufous-capped babbler</name>
    <dbReference type="NCBI Taxonomy" id="181631"/>
    <lineage>
        <taxon>Eukaryota</taxon>
        <taxon>Metazoa</taxon>
        <taxon>Chordata</taxon>
        <taxon>Craniata</taxon>
        <taxon>Vertebrata</taxon>
        <taxon>Euteleostomi</taxon>
        <taxon>Archelosauria</taxon>
        <taxon>Archosauria</taxon>
        <taxon>Dinosauria</taxon>
        <taxon>Saurischia</taxon>
        <taxon>Theropoda</taxon>
        <taxon>Coelurosauria</taxon>
        <taxon>Aves</taxon>
        <taxon>Neognathae</taxon>
        <taxon>Neoaves</taxon>
        <taxon>Telluraves</taxon>
        <taxon>Australaves</taxon>
        <taxon>Passeriformes</taxon>
        <taxon>Sylvioidea</taxon>
        <taxon>Timaliidae</taxon>
        <taxon>Cyanoderma</taxon>
    </lineage>
</organism>
<protein>
    <submittedName>
        <fullName evidence="18">Interleukin 1 receptor like 1</fullName>
    </submittedName>
</protein>
<feature type="signal peptide" evidence="15">
    <location>
        <begin position="1"/>
        <end position="19"/>
    </location>
</feature>
<dbReference type="PROSITE" id="PS50104">
    <property type="entry name" value="TIR"/>
    <property type="match status" value="1"/>
</dbReference>
<evidence type="ECO:0000256" key="6">
    <source>
        <dbReference type="ARBA" id="ARBA00022801"/>
    </source>
</evidence>
<feature type="domain" description="Ig-like" evidence="17">
    <location>
        <begin position="203"/>
        <end position="301"/>
    </location>
</feature>
<dbReference type="InterPro" id="IPR004074">
    <property type="entry name" value="IL-1_rcpt_I/II-typ"/>
</dbReference>
<keyword evidence="6" id="KW-0378">Hydrolase</keyword>
<feature type="domain" description="Ig-like" evidence="17">
    <location>
        <begin position="24"/>
        <end position="96"/>
    </location>
</feature>
<keyword evidence="10" id="KW-1015">Disulfide bond</keyword>
<dbReference type="SMART" id="SM00408">
    <property type="entry name" value="IGc2"/>
    <property type="match status" value="2"/>
</dbReference>
<dbReference type="SUPFAM" id="SSF52200">
    <property type="entry name" value="Toll/Interleukin receptor TIR domain"/>
    <property type="match status" value="1"/>
</dbReference>
<dbReference type="Gene3D" id="2.60.40.10">
    <property type="entry name" value="Immunoglobulins"/>
    <property type="match status" value="3"/>
</dbReference>
<name>A0A8C3XHB2_9PASS</name>
<keyword evidence="13" id="KW-0393">Immunoglobulin domain</keyword>
<dbReference type="InterPro" id="IPR036179">
    <property type="entry name" value="Ig-like_dom_sf"/>
</dbReference>
<dbReference type="InterPro" id="IPR035897">
    <property type="entry name" value="Toll_tir_struct_dom_sf"/>
</dbReference>
<evidence type="ECO:0000313" key="19">
    <source>
        <dbReference type="Proteomes" id="UP000694396"/>
    </source>
</evidence>
<evidence type="ECO:0000259" key="17">
    <source>
        <dbReference type="PROSITE" id="PS50835"/>
    </source>
</evidence>
<dbReference type="GO" id="GO:0016787">
    <property type="term" value="F:hydrolase activity"/>
    <property type="evidence" value="ECO:0007669"/>
    <property type="project" value="UniProtKB-KW"/>
</dbReference>
<dbReference type="SMART" id="SM00409">
    <property type="entry name" value="IG"/>
    <property type="match status" value="3"/>
</dbReference>
<keyword evidence="11" id="KW-0675">Receptor</keyword>
<dbReference type="GO" id="GO:0002113">
    <property type="term" value="F:interleukin-33 binding"/>
    <property type="evidence" value="ECO:0007669"/>
    <property type="project" value="TreeGrafter"/>
</dbReference>
<proteinExistence type="inferred from homology"/>
<dbReference type="GO" id="GO:0016020">
    <property type="term" value="C:membrane"/>
    <property type="evidence" value="ECO:0007669"/>
    <property type="project" value="UniProtKB-SubCell"/>
</dbReference>
<evidence type="ECO:0000256" key="4">
    <source>
        <dbReference type="ARBA" id="ARBA00022729"/>
    </source>
</evidence>
<keyword evidence="3 14" id="KW-0812">Transmembrane</keyword>
<dbReference type="Gene3D" id="3.40.50.10140">
    <property type="entry name" value="Toll/interleukin-1 receptor homology (TIR) domain"/>
    <property type="match status" value="1"/>
</dbReference>
<keyword evidence="8" id="KW-0520">NAD</keyword>
<keyword evidence="9 14" id="KW-0472">Membrane</keyword>
<dbReference type="PROSITE" id="PS50835">
    <property type="entry name" value="IG_LIKE"/>
    <property type="match status" value="3"/>
</dbReference>
<dbReference type="PRINTS" id="PR01537">
    <property type="entry name" value="INTRLKN1R1F"/>
</dbReference>
<feature type="transmembrane region" description="Helical" evidence="14">
    <location>
        <begin position="310"/>
        <end position="330"/>
    </location>
</feature>
<feature type="chain" id="PRO_5034616464" evidence="15">
    <location>
        <begin position="20"/>
        <end position="520"/>
    </location>
</feature>
<evidence type="ECO:0000256" key="1">
    <source>
        <dbReference type="ARBA" id="ARBA00004479"/>
    </source>
</evidence>
<feature type="domain" description="Ig-like" evidence="17">
    <location>
        <begin position="109"/>
        <end position="189"/>
    </location>
</feature>
<dbReference type="Pfam" id="PF01582">
    <property type="entry name" value="TIR"/>
    <property type="match status" value="1"/>
</dbReference>
<evidence type="ECO:0000259" key="16">
    <source>
        <dbReference type="PROSITE" id="PS50104"/>
    </source>
</evidence>
<evidence type="ECO:0000256" key="9">
    <source>
        <dbReference type="ARBA" id="ARBA00023136"/>
    </source>
</evidence>
<evidence type="ECO:0000256" key="5">
    <source>
        <dbReference type="ARBA" id="ARBA00022737"/>
    </source>
</evidence>
<dbReference type="PANTHER" id="PTHR11890:SF7">
    <property type="entry name" value="INTERLEUKIN-1 RECEPTOR-LIKE 1"/>
    <property type="match status" value="1"/>
</dbReference>
<evidence type="ECO:0000256" key="3">
    <source>
        <dbReference type="ARBA" id="ARBA00022692"/>
    </source>
</evidence>
<dbReference type="FunFam" id="2.60.40.10:FF:000188">
    <property type="entry name" value="Interleukin-1 receptor accessory protein-like 1"/>
    <property type="match status" value="1"/>
</dbReference>
<keyword evidence="19" id="KW-1185">Reference proteome</keyword>
<reference evidence="18" key="1">
    <citation type="submission" date="2025-08" db="UniProtKB">
        <authorList>
            <consortium name="Ensembl"/>
        </authorList>
    </citation>
    <scope>IDENTIFICATION</scope>
</reference>
<dbReference type="Ensembl" id="ENSCRFT00000021599.1">
    <property type="protein sequence ID" value="ENSCRFP00000020900.1"/>
    <property type="gene ID" value="ENSCRFG00000015533.1"/>
</dbReference>
<dbReference type="SMART" id="SM00255">
    <property type="entry name" value="TIR"/>
    <property type="match status" value="1"/>
</dbReference>
<dbReference type="Pfam" id="PF13895">
    <property type="entry name" value="Ig_2"/>
    <property type="match status" value="1"/>
</dbReference>
<reference evidence="18" key="2">
    <citation type="submission" date="2025-09" db="UniProtKB">
        <authorList>
            <consortium name="Ensembl"/>
        </authorList>
    </citation>
    <scope>IDENTIFICATION</scope>
</reference>
<dbReference type="Pfam" id="PF13927">
    <property type="entry name" value="Ig_3"/>
    <property type="match status" value="1"/>
</dbReference>
<evidence type="ECO:0000256" key="2">
    <source>
        <dbReference type="ARBA" id="ARBA00009752"/>
    </source>
</evidence>
<dbReference type="InterPro" id="IPR013783">
    <property type="entry name" value="Ig-like_fold"/>
</dbReference>
<dbReference type="InterPro" id="IPR015621">
    <property type="entry name" value="IL-1_rcpt_fam"/>
</dbReference>
<keyword evidence="12" id="KW-0325">Glycoprotein</keyword>
<dbReference type="InterPro" id="IPR003598">
    <property type="entry name" value="Ig_sub2"/>
</dbReference>
<evidence type="ECO:0000256" key="7">
    <source>
        <dbReference type="ARBA" id="ARBA00022989"/>
    </source>
</evidence>
<keyword evidence="5" id="KW-0677">Repeat</keyword>
<evidence type="ECO:0000313" key="18">
    <source>
        <dbReference type="Ensembl" id="ENSCRFP00000020900.1"/>
    </source>
</evidence>
<dbReference type="GO" id="GO:0004908">
    <property type="term" value="F:interleukin-1 receptor activity"/>
    <property type="evidence" value="ECO:0007669"/>
    <property type="project" value="InterPro"/>
</dbReference>
<dbReference type="InterPro" id="IPR007110">
    <property type="entry name" value="Ig-like_dom"/>
</dbReference>
<dbReference type="InterPro" id="IPR000157">
    <property type="entry name" value="TIR_dom"/>
</dbReference>
<sequence length="520" mass="60165">MCDHMWLIFLSFLFVSIISDDPMEGEALVIKCPRWSSSVKVTWYRMDTHRIIPVEEEGSRVFSIERFLWFLPTSREDSGNYTCVTHLNHTKSYNMSVQVHSYKPGKCFPSRIRYPNDTGRGKISCPTIDNYKNATIVQWYKDCKPLQGQRYFKQEKYIYIENPTGEDDGYYTCQFTYTHKGNVFNVSATRIFISEVKYSPLPPQIIFPKNKDVVGAELGAALSLKCQARLGIKKQPLAAVRWDVDNIPVKTLSLPNSFDGHEQVYYEETTLNITEVKKEDLQSNFTCIALNAMYNTRVTVTLQLKVLPNVLLITGSLVLLGAIAISVILYQSFRVDIVLLYREIFQPYSVKDDGKIYDAYVIYPKNHTSEANFVEYFVYQIMPDILENKCGYKLCIYGRDIYPGEDAASAIEKRMQKSRRLIILLTHQLINSKEDAYDQHIALYNALIQNDTKVILLEMEAIGTYGKLQESLRFIIKQQGTIKWKEEHTVHPQSPNSKFWKQVRYHMPPTCWPSHSANTR</sequence>
<evidence type="ECO:0000256" key="13">
    <source>
        <dbReference type="ARBA" id="ARBA00023319"/>
    </source>
</evidence>
<comment type="subcellular location">
    <subcellularLocation>
        <location evidence="1">Membrane</location>
        <topology evidence="1">Single-pass type I membrane protein</topology>
    </subcellularLocation>
</comment>
<evidence type="ECO:0000256" key="12">
    <source>
        <dbReference type="ARBA" id="ARBA00023180"/>
    </source>
</evidence>
<evidence type="ECO:0000256" key="8">
    <source>
        <dbReference type="ARBA" id="ARBA00023027"/>
    </source>
</evidence>
<dbReference type="Proteomes" id="UP000694396">
    <property type="component" value="Unplaced"/>
</dbReference>
<evidence type="ECO:0000256" key="15">
    <source>
        <dbReference type="SAM" id="SignalP"/>
    </source>
</evidence>
<dbReference type="SUPFAM" id="SSF48726">
    <property type="entry name" value="Immunoglobulin"/>
    <property type="match status" value="2"/>
</dbReference>
<evidence type="ECO:0000256" key="10">
    <source>
        <dbReference type="ARBA" id="ARBA00023157"/>
    </source>
</evidence>
<keyword evidence="4 15" id="KW-0732">Signal</keyword>
<dbReference type="FunFam" id="3.40.50.10140:FF:000002">
    <property type="entry name" value="Interleukin 1 receptor accessory protein"/>
    <property type="match status" value="1"/>
</dbReference>
<dbReference type="PRINTS" id="PR01536">
    <property type="entry name" value="INTRLKN1R12F"/>
</dbReference>
<feature type="domain" description="TIR" evidence="16">
    <location>
        <begin position="355"/>
        <end position="507"/>
    </location>
</feature>
<dbReference type="AlphaFoldDB" id="A0A8C3XHB2"/>
<accession>A0A8C3XHB2</accession>
<dbReference type="PANTHER" id="PTHR11890">
    <property type="entry name" value="INTERLEUKIN-1 RECEPTOR FAMILY MEMBER"/>
    <property type="match status" value="1"/>
</dbReference>
<comment type="similarity">
    <text evidence="2">Belongs to the interleukin-1 receptor family.</text>
</comment>
<keyword evidence="7 14" id="KW-1133">Transmembrane helix</keyword>
<evidence type="ECO:0000256" key="14">
    <source>
        <dbReference type="SAM" id="Phobius"/>
    </source>
</evidence>
<dbReference type="InterPro" id="IPR003599">
    <property type="entry name" value="Ig_sub"/>
</dbReference>